<keyword evidence="7" id="KW-1185">Reference proteome</keyword>
<dbReference type="InterPro" id="IPR046335">
    <property type="entry name" value="LacI/GalR-like_sensor"/>
</dbReference>
<dbReference type="SUPFAM" id="SSF53822">
    <property type="entry name" value="Periplasmic binding protein-like I"/>
    <property type="match status" value="1"/>
</dbReference>
<dbReference type="Proteomes" id="UP001157109">
    <property type="component" value="Unassembled WGS sequence"/>
</dbReference>
<dbReference type="InterPro" id="IPR010982">
    <property type="entry name" value="Lambda_DNA-bd_dom_sf"/>
</dbReference>
<dbReference type="Gene3D" id="3.40.50.2300">
    <property type="match status" value="2"/>
</dbReference>
<dbReference type="InterPro" id="IPR000843">
    <property type="entry name" value="HTH_LacI"/>
</dbReference>
<protein>
    <submittedName>
        <fullName evidence="6">LacI family transcriptional regulator</fullName>
    </submittedName>
</protein>
<dbReference type="SUPFAM" id="SSF47413">
    <property type="entry name" value="lambda repressor-like DNA-binding domains"/>
    <property type="match status" value="1"/>
</dbReference>
<evidence type="ECO:0000256" key="1">
    <source>
        <dbReference type="ARBA" id="ARBA00022491"/>
    </source>
</evidence>
<dbReference type="PROSITE" id="PS50932">
    <property type="entry name" value="HTH_LACI_2"/>
    <property type="match status" value="1"/>
</dbReference>
<keyword evidence="2" id="KW-0805">Transcription regulation</keyword>
<dbReference type="PANTHER" id="PTHR30146:SF148">
    <property type="entry name" value="HTH-TYPE TRANSCRIPTIONAL REPRESSOR PURR-RELATED"/>
    <property type="match status" value="1"/>
</dbReference>
<dbReference type="EMBL" id="BSUJ01000001">
    <property type="protein sequence ID" value="GMA21388.1"/>
    <property type="molecule type" value="Genomic_DNA"/>
</dbReference>
<evidence type="ECO:0000313" key="7">
    <source>
        <dbReference type="Proteomes" id="UP001157109"/>
    </source>
</evidence>
<reference evidence="7" key="1">
    <citation type="journal article" date="2019" name="Int. J. Syst. Evol. Microbiol.">
        <title>The Global Catalogue of Microorganisms (GCM) 10K type strain sequencing project: providing services to taxonomists for standard genome sequencing and annotation.</title>
        <authorList>
            <consortium name="The Broad Institute Genomics Platform"/>
            <consortium name="The Broad Institute Genome Sequencing Center for Infectious Disease"/>
            <person name="Wu L."/>
            <person name="Ma J."/>
        </authorList>
    </citation>
    <scope>NUCLEOTIDE SEQUENCE [LARGE SCALE GENOMIC DNA]</scope>
    <source>
        <strain evidence="7">NBRC 105830</strain>
    </source>
</reference>
<dbReference type="Pfam" id="PF13377">
    <property type="entry name" value="Peripla_BP_3"/>
    <property type="match status" value="1"/>
</dbReference>
<comment type="caution">
    <text evidence="6">The sequence shown here is derived from an EMBL/GenBank/DDBJ whole genome shotgun (WGS) entry which is preliminary data.</text>
</comment>
<dbReference type="PANTHER" id="PTHR30146">
    <property type="entry name" value="LACI-RELATED TRANSCRIPTIONAL REPRESSOR"/>
    <property type="match status" value="1"/>
</dbReference>
<evidence type="ECO:0000256" key="3">
    <source>
        <dbReference type="ARBA" id="ARBA00023125"/>
    </source>
</evidence>
<dbReference type="RefSeq" id="WP_241441633.1">
    <property type="nucleotide sequence ID" value="NZ_BSUJ01000001.1"/>
</dbReference>
<name>A0ABQ6HSC8_9MICO</name>
<proteinExistence type="predicted"/>
<evidence type="ECO:0000256" key="4">
    <source>
        <dbReference type="ARBA" id="ARBA00023163"/>
    </source>
</evidence>
<dbReference type="CDD" id="cd06267">
    <property type="entry name" value="PBP1_LacI_sugar_binding-like"/>
    <property type="match status" value="1"/>
</dbReference>
<dbReference type="InterPro" id="IPR028082">
    <property type="entry name" value="Peripla_BP_I"/>
</dbReference>
<gene>
    <name evidence="6" type="ORF">GCM10025862_34090</name>
</gene>
<evidence type="ECO:0000313" key="6">
    <source>
        <dbReference type="EMBL" id="GMA21388.1"/>
    </source>
</evidence>
<dbReference type="SMART" id="SM00354">
    <property type="entry name" value="HTH_LACI"/>
    <property type="match status" value="1"/>
</dbReference>
<organism evidence="6 7">
    <name type="scientific">Arsenicicoccus piscis</name>
    <dbReference type="NCBI Taxonomy" id="673954"/>
    <lineage>
        <taxon>Bacteria</taxon>
        <taxon>Bacillati</taxon>
        <taxon>Actinomycetota</taxon>
        <taxon>Actinomycetes</taxon>
        <taxon>Micrococcales</taxon>
        <taxon>Intrasporangiaceae</taxon>
        <taxon>Arsenicicoccus</taxon>
    </lineage>
</organism>
<sequence>MVTMTTVAAMAHVSVSTVSHVVNGTRPVSPETRSRVLQAMDALGFEHHPIARSLQSGSARTIGLALTAASNPYWTDLVSGIDLAASAAGLSLIMVDTRDEPRHEATVVANLLAHHVDGLIVAPSGGWEGQLLPMLRDRATPYVLIDRTGPVRVDQVAVESEQSSAAVVEHLLVQGHRRVAVVTGAPGLSTSEDRERGYRLAHARLGVPVDEALVVCGGSTEHGGRSATLRLLSEIDPPTALFTSNNLMTIGALGALRQLGRRVPDDLALVSYDDFSWAEVFSPSLTTVAQPLRDLGRTAVQLLVRRLNDPQAPTQIVRLPAEIRHRESCGCLA</sequence>
<feature type="domain" description="HTH lacI-type" evidence="5">
    <location>
        <begin position="2"/>
        <end position="56"/>
    </location>
</feature>
<dbReference type="Gene3D" id="1.10.260.40">
    <property type="entry name" value="lambda repressor-like DNA-binding domains"/>
    <property type="match status" value="1"/>
</dbReference>
<evidence type="ECO:0000259" key="5">
    <source>
        <dbReference type="PROSITE" id="PS50932"/>
    </source>
</evidence>
<keyword evidence="4" id="KW-0804">Transcription</keyword>
<accession>A0ABQ6HSC8</accession>
<keyword evidence="3" id="KW-0238">DNA-binding</keyword>
<evidence type="ECO:0000256" key="2">
    <source>
        <dbReference type="ARBA" id="ARBA00023015"/>
    </source>
</evidence>
<dbReference type="Pfam" id="PF00356">
    <property type="entry name" value="LacI"/>
    <property type="match status" value="1"/>
</dbReference>
<keyword evidence="1" id="KW-0678">Repressor</keyword>